<feature type="chain" id="PRO_5034616982" evidence="11">
    <location>
        <begin position="19"/>
        <end position="322"/>
    </location>
</feature>
<evidence type="ECO:0000256" key="8">
    <source>
        <dbReference type="ARBA" id="ARBA00023034"/>
    </source>
</evidence>
<accession>A0A8C8RFJ3</accession>
<dbReference type="Gene3D" id="3.90.1480.20">
    <property type="entry name" value="Glycosyl transferase family 29"/>
    <property type="match status" value="1"/>
</dbReference>
<dbReference type="InterPro" id="IPR038578">
    <property type="entry name" value="GT29-like_sf"/>
</dbReference>
<evidence type="ECO:0000256" key="5">
    <source>
        <dbReference type="ARBA" id="ARBA00022692"/>
    </source>
</evidence>
<keyword evidence="4" id="KW-0808">Transferase</keyword>
<dbReference type="InterPro" id="IPR050943">
    <property type="entry name" value="Glycosyltr_29_Sialyltrsf"/>
</dbReference>
<evidence type="ECO:0000256" key="6">
    <source>
        <dbReference type="ARBA" id="ARBA00022968"/>
    </source>
</evidence>
<keyword evidence="7" id="KW-1133">Transmembrane helix</keyword>
<keyword evidence="10" id="KW-0325">Glycoprotein</keyword>
<evidence type="ECO:0000256" key="9">
    <source>
        <dbReference type="ARBA" id="ARBA00023136"/>
    </source>
</evidence>
<dbReference type="Proteomes" id="UP000694393">
    <property type="component" value="Unplaced"/>
</dbReference>
<dbReference type="GO" id="GO:0000139">
    <property type="term" value="C:Golgi membrane"/>
    <property type="evidence" value="ECO:0007669"/>
    <property type="project" value="UniProtKB-SubCell"/>
</dbReference>
<evidence type="ECO:0000256" key="1">
    <source>
        <dbReference type="ARBA" id="ARBA00004323"/>
    </source>
</evidence>
<keyword evidence="8" id="KW-0333">Golgi apparatus</keyword>
<dbReference type="Pfam" id="PF00777">
    <property type="entry name" value="Glyco_transf_29"/>
    <property type="match status" value="1"/>
</dbReference>
<comment type="similarity">
    <text evidence="2">Belongs to the glycosyltransferase 29 family.</text>
</comment>
<evidence type="ECO:0000256" key="3">
    <source>
        <dbReference type="ARBA" id="ARBA00022676"/>
    </source>
</evidence>
<evidence type="ECO:0000256" key="11">
    <source>
        <dbReference type="SAM" id="SignalP"/>
    </source>
</evidence>
<dbReference type="GO" id="GO:0003828">
    <property type="term" value="F:alpha-N-acetylneuraminate alpha-2,8-sialyltransferase activity"/>
    <property type="evidence" value="ECO:0007669"/>
    <property type="project" value="TreeGrafter"/>
</dbReference>
<evidence type="ECO:0000256" key="10">
    <source>
        <dbReference type="ARBA" id="ARBA00023180"/>
    </source>
</evidence>
<dbReference type="GO" id="GO:0006491">
    <property type="term" value="P:N-glycan processing"/>
    <property type="evidence" value="ECO:0007669"/>
    <property type="project" value="TreeGrafter"/>
</dbReference>
<keyword evidence="5" id="KW-0812">Transmembrane</keyword>
<organism evidence="12 13">
    <name type="scientific">Pelusios castaneus</name>
    <name type="common">West African mud turtle</name>
    <dbReference type="NCBI Taxonomy" id="367368"/>
    <lineage>
        <taxon>Eukaryota</taxon>
        <taxon>Metazoa</taxon>
        <taxon>Chordata</taxon>
        <taxon>Craniata</taxon>
        <taxon>Vertebrata</taxon>
        <taxon>Euteleostomi</taxon>
        <taxon>Archelosauria</taxon>
        <taxon>Testudinata</taxon>
        <taxon>Testudines</taxon>
        <taxon>Pleurodira</taxon>
        <taxon>Pelomedusidae</taxon>
        <taxon>Pelusios</taxon>
    </lineage>
</organism>
<reference evidence="12" key="1">
    <citation type="submission" date="2025-08" db="UniProtKB">
        <authorList>
            <consortium name="Ensembl"/>
        </authorList>
    </citation>
    <scope>IDENTIFICATION</scope>
</reference>
<proteinExistence type="inferred from homology"/>
<dbReference type="PANTHER" id="PTHR11987">
    <property type="entry name" value="ALPHA-2,8-SIALYLTRANSFERASE"/>
    <property type="match status" value="1"/>
</dbReference>
<dbReference type="InterPro" id="IPR001675">
    <property type="entry name" value="Glyco_trans_29"/>
</dbReference>
<keyword evidence="9" id="KW-0472">Membrane</keyword>
<sequence length="322" mass="35776">MLCLGHPWLCHLYQAVSASASLQCQGTPILPAAPSGHLSVTFVDTENGTEKSTCASWALCQFPDTGSESTTKRSSPKGKWKKNKNTKLHSCFFCCSFQSPSFLGYPFKHCAVVGNGGILKNSSCGAEIDNSDFVFRCNLPPTTGSISKDVGKKTNLVTVNPSIIAQKYNKLNERKVTFLENIASYGNSFLLLPAFSFKSNTAASFKVYHTLQEFSAKQRAIFFHPRYLKSLAQFWRTKGVKAYRLSSGFMIASAAVELCENVKLYGFWPFSKTTEEIPISHHYYDNQLPKPGFHAMPKEYNQILQLHGKGILKVQFGKCDSD</sequence>
<reference evidence="12" key="2">
    <citation type="submission" date="2025-09" db="UniProtKB">
        <authorList>
            <consortium name="Ensembl"/>
        </authorList>
    </citation>
    <scope>IDENTIFICATION</scope>
</reference>
<keyword evidence="11" id="KW-0732">Signal</keyword>
<keyword evidence="6" id="KW-0735">Signal-anchor</keyword>
<evidence type="ECO:0000313" key="13">
    <source>
        <dbReference type="Proteomes" id="UP000694393"/>
    </source>
</evidence>
<evidence type="ECO:0000256" key="4">
    <source>
        <dbReference type="ARBA" id="ARBA00022679"/>
    </source>
</evidence>
<feature type="signal peptide" evidence="11">
    <location>
        <begin position="1"/>
        <end position="18"/>
    </location>
</feature>
<evidence type="ECO:0000256" key="2">
    <source>
        <dbReference type="ARBA" id="ARBA00006003"/>
    </source>
</evidence>
<comment type="subcellular location">
    <subcellularLocation>
        <location evidence="1">Golgi apparatus membrane</location>
        <topology evidence="1">Single-pass type II membrane protein</topology>
    </subcellularLocation>
</comment>
<evidence type="ECO:0000313" key="12">
    <source>
        <dbReference type="Ensembl" id="ENSPCEP00000004721.1"/>
    </source>
</evidence>
<dbReference type="AlphaFoldDB" id="A0A8C8RFJ3"/>
<keyword evidence="13" id="KW-1185">Reference proteome</keyword>
<name>A0A8C8RFJ3_9SAUR</name>
<keyword evidence="3" id="KW-0328">Glycosyltransferase</keyword>
<evidence type="ECO:0000256" key="7">
    <source>
        <dbReference type="ARBA" id="ARBA00022989"/>
    </source>
</evidence>
<dbReference type="Ensembl" id="ENSPCET00000004889.1">
    <property type="protein sequence ID" value="ENSPCEP00000004721.1"/>
    <property type="gene ID" value="ENSPCEG00000003780.1"/>
</dbReference>
<dbReference type="GO" id="GO:0009311">
    <property type="term" value="P:oligosaccharide metabolic process"/>
    <property type="evidence" value="ECO:0007669"/>
    <property type="project" value="TreeGrafter"/>
</dbReference>
<protein>
    <submittedName>
        <fullName evidence="12">ST8 alpha-N-acetyl-neuraminide alpha-2,8-sialyltransferase 6</fullName>
    </submittedName>
</protein>
<dbReference type="PANTHER" id="PTHR11987:SF29">
    <property type="entry name" value="ALPHA-2,8-SIALYLTRANSFERASE 8F"/>
    <property type="match status" value="1"/>
</dbReference>